<name>A0AAP0QJN8_9ROSI</name>
<organism evidence="2 3">
    <name type="scientific">Citrus x changshan-huyou</name>
    <dbReference type="NCBI Taxonomy" id="2935761"/>
    <lineage>
        <taxon>Eukaryota</taxon>
        <taxon>Viridiplantae</taxon>
        <taxon>Streptophyta</taxon>
        <taxon>Embryophyta</taxon>
        <taxon>Tracheophyta</taxon>
        <taxon>Spermatophyta</taxon>
        <taxon>Magnoliopsida</taxon>
        <taxon>eudicotyledons</taxon>
        <taxon>Gunneridae</taxon>
        <taxon>Pentapetalae</taxon>
        <taxon>rosids</taxon>
        <taxon>malvids</taxon>
        <taxon>Sapindales</taxon>
        <taxon>Rutaceae</taxon>
        <taxon>Aurantioideae</taxon>
        <taxon>Citrus</taxon>
    </lineage>
</organism>
<evidence type="ECO:0000313" key="2">
    <source>
        <dbReference type="EMBL" id="KAK9188256.1"/>
    </source>
</evidence>
<proteinExistence type="predicted"/>
<protein>
    <submittedName>
        <fullName evidence="2">Uncharacterized protein</fullName>
    </submittedName>
</protein>
<reference evidence="2 3" key="1">
    <citation type="submission" date="2024-05" db="EMBL/GenBank/DDBJ databases">
        <title>Haplotype-resolved chromosome-level genome assembly of Huyou (Citrus changshanensis).</title>
        <authorList>
            <person name="Miao C."/>
            <person name="Chen W."/>
            <person name="Wu Y."/>
            <person name="Wang L."/>
            <person name="Zhao S."/>
            <person name="Grierson D."/>
            <person name="Xu C."/>
            <person name="Chen K."/>
        </authorList>
    </citation>
    <scope>NUCLEOTIDE SEQUENCE [LARGE SCALE GENOMIC DNA]</scope>
    <source>
        <strain evidence="2">01-14</strain>
        <tissue evidence="2">Leaf</tissue>
    </source>
</reference>
<gene>
    <name evidence="2" type="ORF">WN944_019657</name>
</gene>
<sequence length="230" mass="26171">MTSSHHTPYALRRHTCYNGRDKGSRSRKGLEKTTINRIFLILHSRKEEREIPFPFPFRRDQKIGSSLRQVVSCLPMDLAAVRKVDLFGNLRIYAYFQLPEAFRRLLRSSSSLVHELEISGLEPLTSTTGILVVPEDPTTGEPGTESFPLFPPPLFGLKNAGFYGRSATPGYRRRPWGDLVVSTGWRRWGIPDEGTLREPPTPTTAHVRSILDLINRPSYLFYVLDSPSLF</sequence>
<evidence type="ECO:0000256" key="1">
    <source>
        <dbReference type="SAM" id="MobiDB-lite"/>
    </source>
</evidence>
<comment type="caution">
    <text evidence="2">The sequence shown here is derived from an EMBL/GenBank/DDBJ whole genome shotgun (WGS) entry which is preliminary data.</text>
</comment>
<feature type="region of interest" description="Disordered" evidence="1">
    <location>
        <begin position="1"/>
        <end position="28"/>
    </location>
</feature>
<dbReference type="EMBL" id="JBCGBO010000007">
    <property type="protein sequence ID" value="KAK9188256.1"/>
    <property type="molecule type" value="Genomic_DNA"/>
</dbReference>
<dbReference type="Proteomes" id="UP001428341">
    <property type="component" value="Unassembled WGS sequence"/>
</dbReference>
<dbReference type="AlphaFoldDB" id="A0AAP0QJN8"/>
<evidence type="ECO:0000313" key="3">
    <source>
        <dbReference type="Proteomes" id="UP001428341"/>
    </source>
</evidence>
<accession>A0AAP0QJN8</accession>
<feature type="compositionally biased region" description="Basic and acidic residues" evidence="1">
    <location>
        <begin position="19"/>
        <end position="28"/>
    </location>
</feature>
<keyword evidence="3" id="KW-1185">Reference proteome</keyword>